<dbReference type="Gene3D" id="2.30.30.140">
    <property type="match status" value="1"/>
</dbReference>
<dbReference type="InterPro" id="IPR003591">
    <property type="entry name" value="Leu-rich_rpt_typical-subtyp"/>
</dbReference>
<dbReference type="Pfam" id="PF25497">
    <property type="entry name" value="COR-B"/>
    <property type="match status" value="1"/>
</dbReference>
<dbReference type="InterPro" id="IPR004092">
    <property type="entry name" value="Mbt"/>
</dbReference>
<dbReference type="PRINTS" id="PR00449">
    <property type="entry name" value="RASTRNSFRMNG"/>
</dbReference>
<dbReference type="Pfam" id="PF00560">
    <property type="entry name" value="LRR_1"/>
    <property type="match status" value="1"/>
</dbReference>
<feature type="domain" description="Roc" evidence="15">
    <location>
        <begin position="1585"/>
        <end position="1758"/>
    </location>
</feature>
<comment type="similarity">
    <text evidence="1">Belongs to the Toll-like receptor family.</text>
</comment>
<evidence type="ECO:0000256" key="2">
    <source>
        <dbReference type="ARBA" id="ARBA00012513"/>
    </source>
</evidence>
<dbReference type="InterPro" id="IPR035897">
    <property type="entry name" value="Toll_tir_struct_dom_sf"/>
</dbReference>
<dbReference type="InterPro" id="IPR027417">
    <property type="entry name" value="P-loop_NTPase"/>
</dbReference>
<sequence>MSKKKAAPMKKSKAAARTDDLNVNLTDELNVNSEPALLPSMLAAPGSSGPPPLQKMTKSKRSKAPSKNMTDMFEEAAESVEKLEKSYKESASKSPPSSSQGTRSADGNTITFGPNHDYLQDRETFPLKRLLVTDAVFFAIRQLISVSQNIKPKLSSVIGLRLVGCHFLTDRGVECIGECFPKVKKLYLAGCPNVTEASLAVLAEQCTQLETLDICGTNVAMLPRKLADCILVTDTCPMVSLNPPVPSKDMARVCVVRREGQSNTSVLRLLQGDKELAATQGLGFKPNLPCGKDCLINVIECSQATVDLFTSGWAVYIIPSELKDKTKIEEEAKSIFGIVQSILLKAGTGAFVVVGLNTAGAGVVPTDIIVERVQDLVKNHMTSMETKAIETDPERFSHQLQIDQMERERQCLKSLAISALEVNLDQKDKAVPKLTEHLATLCAKNPESKIFSKALGDFMQGFPEQGGKDFKVGVHTLSGAADILLQGTAFIASLEAQGALDQLIEELGVLGLRGVTGKTLIPFSCLPDTTDISLVSWVLSHCVKIVPALRQLHWTDLRKQKGVFKRATASPCQHQVPASLWQKAMTRITNFHLPLYVWKYGIVVQDGIVELLFTLEGETLTVIAQTISVTTDGTKDAKERSTRMLWQCLEKYKLLLDQLFTRSGLAPKVVVKADVPRPDKITGIVDGHNINRSDLRCKRCGESKDQIAVLQESSAEVEPTLLSADNAKFFHAEEPAHAGRVTGSVISLSPGGTVVVSAGFSGMRAQTCSIILLQGNFAHLKLTLSGAPEKVPILIGNEETLSVIKKSGQGVKEVQRLIPGVGVNITLTPSTEAELDCVVDCHGQLLFQQKVPVSKYRVEIHHIDADGKGKQPPSPSDEIQFTVLSRHFGMLGRSDVTVGMRLEALDRLNPSLVCVATIERAGKGGSLLIHFDGWTNKYDYWAEPDSPDLHPLGYMEEVGKLVGKYNQLLQPPHGYGRSFDWARYLQEESSEPVPYDFFTEEQTAGTKPDKTYSVCFDLGLDYVKSQKHSVCTLDLDRTTVLENWVREQMSKAAISDLPAFVKLNPRVFCLLPAKLDLQFLRYPSLATLFQPDKQSLHMMCPGQNSMYHLVDHPGLNFSSLAKSYSGLELFLQNAYFLLLTNENTIPVEGSELCKGFETVPPEQQYRVELGAKRMYRLYLMLFHFIADPTALKETKEISPAPSLGQHAMQLKTLLEEGFKSHNLGQRFSHSAEFTKVECRAHQSAHSAGLELTTFPTEAFKGMGSSLTWINFSNNKLEMLPTEFSTMFQNLTHLNLENNLLNTLPSLSGFKVLSSLDVSSNQLKSIELTDNLKSSLVSLNISNNPLNSLPPTLAKLGSDLAELSAENIGTIKSLDLLLDFRNLKTLSLNYNVIVSLPDKLVELPLTTLKLAGVPLLPPQTSSTTPLSLNAFLTYAKRWTAMSLLTQEALGALFSGVDTEGVGHLDNDGIVRLNKKMVARFPRLGQVGKIAGASLPPVLTKMHGLTRLDLSYQGFTTVPDEFKGLGRLNVLSLNGCPKLESLTAELATLPLKELHLRDCMSLKTPPKEIVKRGFHAVYGYLKRLQMGSVPCKRTKLMMVGLGGAGKTSLVRALTSNSFAKHNYDEMITDGIDIGHWEVPIKGEQEPLEYSVWDFAGQTVYYNTHQFFLSNRAVYLLLWNIRLGYEHAGLDFWLSSIACHAPKAPVLVVGTHCDKVEKSRIPQAELKKRFPQISSFHFVSSYTKEGLPKLQEDLITVTLQQKYMGEKIPEVWLNLETQLLRIRDKGDKALLPLVEVEHAAQKSGIFDRMELIQAVQFLHDLGSVQFFNTEFLRSNVVIVPQWIVDVMACIVTVHVGPIQKANLIPCLLPDTEAKFKWKEVNRERGEREMKMIYKFDYLPAGLFNRSQVRLQQFSDHAVMWKKGSLLTKNEHTALLQQVSDTEVQVKAQGFKPENMLFLVHEVFECLISESYAGVHYDYLIPCMECMAQNMNEPCMFPKSKVQRAMEFKAPFLQCDTSFHILSLVEIQALMPPDRNSDFDDHLSRSVRELHSLEEDIVISVFVCYSKKNIPSLADEGKVVHPGTVMEDLRAAGYKVSFTDEPETANMETLTLAMKSAQVVLIGISDDFVSNEQCHNLIIYAKETLRKPILLMTLGATSKWQKQNINIVLSNEVYVKMQDITRYDSKIKELIEAVKTKAGLKKVETYPECFISYCWANSKTAADLGSASNPKAQGWGDPRKIKQFLQDRKVPCWLDIEQMGQEGFFEDIAEGLRKAKVMVACVSDEYAESKNCVMEYRFAMATLRIPVILAVVGTGYQWERSPVGMMAVGQGCPQGQPAVRESGWKCWSSLRRKFLRQLSIDYYTDASDQGDFPHLVIIDLGVAHENGSEEEEKKTSAMEVEADTAVSDQYCFRVLCEWEQWSPRSITEFQEEYKRLLDVVSQQDTKQTYGGLHRCHMSSGKQLWLCEKHRKMAGSTVDSDGAGNLTSATDATAGSDAAELLPNLWGKD</sequence>
<keyword evidence="6" id="KW-0677">Repeat</keyword>
<keyword evidence="10" id="KW-0342">GTP-binding</keyword>
<dbReference type="GO" id="GO:0005524">
    <property type="term" value="F:ATP binding"/>
    <property type="evidence" value="ECO:0007669"/>
    <property type="project" value="UniProtKB-KW"/>
</dbReference>
<feature type="compositionally biased region" description="Polar residues" evidence="14">
    <location>
        <begin position="100"/>
        <end position="112"/>
    </location>
</feature>
<dbReference type="Gene3D" id="3.30.70.1390">
    <property type="entry name" value="ROC domain from the Parkinson's disease-associated leucine-rich repeat kinase 2"/>
    <property type="match status" value="1"/>
</dbReference>
<dbReference type="PROSITE" id="PS51450">
    <property type="entry name" value="LRR"/>
    <property type="match status" value="4"/>
</dbReference>
<dbReference type="EC" id="2.7.11.1" evidence="2"/>
<dbReference type="SUPFAM" id="SSF52058">
    <property type="entry name" value="L domain-like"/>
    <property type="match status" value="1"/>
</dbReference>
<dbReference type="Pfam" id="PF08477">
    <property type="entry name" value="Roc"/>
    <property type="match status" value="1"/>
</dbReference>
<gene>
    <name evidence="16" type="ORF">BaRGS_00030601</name>
</gene>
<comment type="caution">
    <text evidence="16">The sequence shown here is derived from an EMBL/GenBank/DDBJ whole genome shotgun (WGS) entry which is preliminary data.</text>
</comment>
<keyword evidence="5" id="KW-0808">Transferase</keyword>
<evidence type="ECO:0000256" key="8">
    <source>
        <dbReference type="ARBA" id="ARBA00022777"/>
    </source>
</evidence>
<keyword evidence="3" id="KW-0723">Serine/threonine-protein kinase</keyword>
<feature type="compositionally biased region" description="Basic and acidic residues" evidence="14">
    <location>
        <begin position="79"/>
        <end position="91"/>
    </location>
</feature>
<feature type="compositionally biased region" description="Basic residues" evidence="14">
    <location>
        <begin position="1"/>
        <end position="14"/>
    </location>
</feature>
<evidence type="ECO:0000313" key="16">
    <source>
        <dbReference type="EMBL" id="KAK7478154.1"/>
    </source>
</evidence>
<dbReference type="InterPro" id="IPR032675">
    <property type="entry name" value="LRR_dom_sf"/>
</dbReference>
<organism evidence="16 17">
    <name type="scientific">Batillaria attramentaria</name>
    <dbReference type="NCBI Taxonomy" id="370345"/>
    <lineage>
        <taxon>Eukaryota</taxon>
        <taxon>Metazoa</taxon>
        <taxon>Spiralia</taxon>
        <taxon>Lophotrochozoa</taxon>
        <taxon>Mollusca</taxon>
        <taxon>Gastropoda</taxon>
        <taxon>Caenogastropoda</taxon>
        <taxon>Sorbeoconcha</taxon>
        <taxon>Cerithioidea</taxon>
        <taxon>Batillariidae</taxon>
        <taxon>Batillaria</taxon>
    </lineage>
</organism>
<dbReference type="InterPro" id="IPR032171">
    <property type="entry name" value="COR-A"/>
</dbReference>
<feature type="repeat" description="MBT" evidence="13">
    <location>
        <begin position="863"/>
        <end position="965"/>
    </location>
</feature>
<feature type="region of interest" description="Disordered" evidence="14">
    <location>
        <begin position="1"/>
        <end position="115"/>
    </location>
</feature>
<dbReference type="InterPro" id="IPR057263">
    <property type="entry name" value="COR-B"/>
</dbReference>
<evidence type="ECO:0000256" key="3">
    <source>
        <dbReference type="ARBA" id="ARBA00022527"/>
    </source>
</evidence>
<dbReference type="Pfam" id="PF02820">
    <property type="entry name" value="MBT"/>
    <property type="match status" value="1"/>
</dbReference>
<dbReference type="SUPFAM" id="SSF63748">
    <property type="entry name" value="Tudor/PWWP/MBT"/>
    <property type="match status" value="1"/>
</dbReference>
<dbReference type="InterPro" id="IPR020859">
    <property type="entry name" value="ROC"/>
</dbReference>
<reference evidence="16 17" key="1">
    <citation type="journal article" date="2023" name="Sci. Data">
        <title>Genome assembly of the Korean intertidal mud-creeper Batillaria attramentaria.</title>
        <authorList>
            <person name="Patra A.K."/>
            <person name="Ho P.T."/>
            <person name="Jun S."/>
            <person name="Lee S.J."/>
            <person name="Kim Y."/>
            <person name="Won Y.J."/>
        </authorList>
    </citation>
    <scope>NUCLEOTIDE SEQUENCE [LARGE SCALE GENOMIC DNA]</scope>
    <source>
        <strain evidence="16">Wonlab-2016</strain>
    </source>
</reference>
<dbReference type="GO" id="GO:0009966">
    <property type="term" value="P:regulation of signal transduction"/>
    <property type="evidence" value="ECO:0007669"/>
    <property type="project" value="UniProtKB-ARBA"/>
</dbReference>
<dbReference type="InterPro" id="IPR001611">
    <property type="entry name" value="Leu-rich_rpt"/>
</dbReference>
<dbReference type="Gene3D" id="3.40.50.300">
    <property type="entry name" value="P-loop containing nucleotide triphosphate hydrolases"/>
    <property type="match status" value="1"/>
</dbReference>
<evidence type="ECO:0000256" key="10">
    <source>
        <dbReference type="ARBA" id="ARBA00023134"/>
    </source>
</evidence>
<dbReference type="PROSITE" id="PS51424">
    <property type="entry name" value="ROC"/>
    <property type="match status" value="1"/>
</dbReference>
<evidence type="ECO:0000256" key="12">
    <source>
        <dbReference type="ARBA" id="ARBA00048679"/>
    </source>
</evidence>
<dbReference type="SUPFAM" id="SSF52047">
    <property type="entry name" value="RNI-like"/>
    <property type="match status" value="1"/>
</dbReference>
<dbReference type="InterPro" id="IPR036388">
    <property type="entry name" value="WH-like_DNA-bd_sf"/>
</dbReference>
<evidence type="ECO:0000259" key="15">
    <source>
        <dbReference type="PROSITE" id="PS51424"/>
    </source>
</evidence>
<comment type="catalytic activity">
    <reaction evidence="11">
        <text>L-threonyl-[protein] + ATP = O-phospho-L-threonyl-[protein] + ADP + H(+)</text>
        <dbReference type="Rhea" id="RHEA:46608"/>
        <dbReference type="Rhea" id="RHEA-COMP:11060"/>
        <dbReference type="Rhea" id="RHEA-COMP:11605"/>
        <dbReference type="ChEBI" id="CHEBI:15378"/>
        <dbReference type="ChEBI" id="CHEBI:30013"/>
        <dbReference type="ChEBI" id="CHEBI:30616"/>
        <dbReference type="ChEBI" id="CHEBI:61977"/>
        <dbReference type="ChEBI" id="CHEBI:456216"/>
        <dbReference type="EC" id="2.7.11.1"/>
    </reaction>
</comment>
<evidence type="ECO:0000256" key="14">
    <source>
        <dbReference type="SAM" id="MobiDB-lite"/>
    </source>
</evidence>
<dbReference type="PROSITE" id="PS51079">
    <property type="entry name" value="MBT"/>
    <property type="match status" value="1"/>
</dbReference>
<dbReference type="SUPFAM" id="SSF52200">
    <property type="entry name" value="Toll/Interleukin receptor TIR domain"/>
    <property type="match status" value="1"/>
</dbReference>
<keyword evidence="8" id="KW-0418">Kinase</keyword>
<comment type="catalytic activity">
    <reaction evidence="12">
        <text>L-seryl-[protein] + ATP = O-phospho-L-seryl-[protein] + ADP + H(+)</text>
        <dbReference type="Rhea" id="RHEA:17989"/>
        <dbReference type="Rhea" id="RHEA-COMP:9863"/>
        <dbReference type="Rhea" id="RHEA-COMP:11604"/>
        <dbReference type="ChEBI" id="CHEBI:15378"/>
        <dbReference type="ChEBI" id="CHEBI:29999"/>
        <dbReference type="ChEBI" id="CHEBI:30616"/>
        <dbReference type="ChEBI" id="CHEBI:83421"/>
        <dbReference type="ChEBI" id="CHEBI:456216"/>
        <dbReference type="EC" id="2.7.11.1"/>
    </reaction>
</comment>
<dbReference type="Gene3D" id="3.40.50.10140">
    <property type="entry name" value="Toll/interleukin-1 receptor homology (TIR) domain"/>
    <property type="match status" value="1"/>
</dbReference>
<evidence type="ECO:0000256" key="11">
    <source>
        <dbReference type="ARBA" id="ARBA00047899"/>
    </source>
</evidence>
<evidence type="ECO:0000256" key="7">
    <source>
        <dbReference type="ARBA" id="ARBA00022741"/>
    </source>
</evidence>
<dbReference type="Gene3D" id="3.80.10.10">
    <property type="entry name" value="Ribonuclease Inhibitor"/>
    <property type="match status" value="3"/>
</dbReference>
<dbReference type="GO" id="GO:0004674">
    <property type="term" value="F:protein serine/threonine kinase activity"/>
    <property type="evidence" value="ECO:0007669"/>
    <property type="project" value="UniProtKB-KW"/>
</dbReference>
<dbReference type="Gene3D" id="3.30.310.200">
    <property type="match status" value="1"/>
</dbReference>
<dbReference type="Pfam" id="PF16095">
    <property type="entry name" value="COR-A"/>
    <property type="match status" value="1"/>
</dbReference>
<dbReference type="PANTHER" id="PTHR47508">
    <property type="entry name" value="SAM DOMAIN-CONTAINING PROTEIN-RELATED"/>
    <property type="match status" value="1"/>
</dbReference>
<dbReference type="InterPro" id="IPR000157">
    <property type="entry name" value="TIR_dom"/>
</dbReference>
<accession>A0ABD0JTY2</accession>
<protein>
    <recommendedName>
        <fullName evidence="2">non-specific serine/threonine protein kinase</fullName>
        <ecNumber evidence="2">2.7.11.1</ecNumber>
    </recommendedName>
</protein>
<evidence type="ECO:0000256" key="5">
    <source>
        <dbReference type="ARBA" id="ARBA00022679"/>
    </source>
</evidence>
<dbReference type="PANTHER" id="PTHR47508:SF1">
    <property type="entry name" value="NON-SPECIFIC SERINE_THREONINE PROTEIN KINASE"/>
    <property type="match status" value="1"/>
</dbReference>
<keyword evidence="17" id="KW-1185">Reference proteome</keyword>
<evidence type="ECO:0000313" key="17">
    <source>
        <dbReference type="Proteomes" id="UP001519460"/>
    </source>
</evidence>
<dbReference type="Pfam" id="PF13676">
    <property type="entry name" value="TIR_2"/>
    <property type="match status" value="1"/>
</dbReference>
<keyword evidence="7" id="KW-0547">Nucleotide-binding</keyword>
<evidence type="ECO:0000256" key="6">
    <source>
        <dbReference type="ARBA" id="ARBA00022737"/>
    </source>
</evidence>
<evidence type="ECO:0000256" key="13">
    <source>
        <dbReference type="PROSITE-ProRule" id="PRU00459"/>
    </source>
</evidence>
<evidence type="ECO:0000256" key="1">
    <source>
        <dbReference type="ARBA" id="ARBA00009634"/>
    </source>
</evidence>
<proteinExistence type="inferred from homology"/>
<dbReference type="EMBL" id="JACVVK020000332">
    <property type="protein sequence ID" value="KAK7478154.1"/>
    <property type="molecule type" value="Genomic_DNA"/>
</dbReference>
<feature type="compositionally biased region" description="Polar residues" evidence="14">
    <location>
        <begin position="21"/>
        <end position="33"/>
    </location>
</feature>
<dbReference type="Proteomes" id="UP001519460">
    <property type="component" value="Unassembled WGS sequence"/>
</dbReference>
<evidence type="ECO:0000256" key="4">
    <source>
        <dbReference type="ARBA" id="ARBA00022614"/>
    </source>
</evidence>
<dbReference type="SMART" id="SM00561">
    <property type="entry name" value="MBT"/>
    <property type="match status" value="1"/>
</dbReference>
<dbReference type="Gene3D" id="1.10.10.10">
    <property type="entry name" value="Winged helix-like DNA-binding domain superfamily/Winged helix DNA-binding domain"/>
    <property type="match status" value="1"/>
</dbReference>
<dbReference type="SUPFAM" id="SSF52540">
    <property type="entry name" value="P-loop containing nucleoside triphosphate hydrolases"/>
    <property type="match status" value="1"/>
</dbReference>
<keyword evidence="9" id="KW-0067">ATP-binding</keyword>
<keyword evidence="4" id="KW-0433">Leucine-rich repeat</keyword>
<name>A0ABD0JTY2_9CAEN</name>
<evidence type="ECO:0000256" key="9">
    <source>
        <dbReference type="ARBA" id="ARBA00022840"/>
    </source>
</evidence>
<dbReference type="SMART" id="SM00369">
    <property type="entry name" value="LRR_TYP"/>
    <property type="match status" value="5"/>
</dbReference>